<dbReference type="Gene3D" id="3.40.50.300">
    <property type="entry name" value="P-loop containing nucleotide triphosphate hydrolases"/>
    <property type="match status" value="1"/>
</dbReference>
<dbReference type="SUPFAM" id="SSF52540">
    <property type="entry name" value="P-loop containing nucleoside triphosphate hydrolases"/>
    <property type="match status" value="1"/>
</dbReference>
<gene>
    <name evidence="2" type="primary">SMXL7_0</name>
    <name evidence="2" type="ORF">CFP56_033294</name>
</gene>
<dbReference type="InterPro" id="IPR003959">
    <property type="entry name" value="ATPase_AAA_core"/>
</dbReference>
<dbReference type="Proteomes" id="UP000237347">
    <property type="component" value="Unassembled WGS sequence"/>
</dbReference>
<name>A0AAW0MDJ8_QUESU</name>
<evidence type="ECO:0000313" key="3">
    <source>
        <dbReference type="Proteomes" id="UP000237347"/>
    </source>
</evidence>
<dbReference type="PANTHER" id="PTHR43572:SF38">
    <property type="entry name" value="PROTEIN SMAX1-LIKE 6"/>
    <property type="match status" value="1"/>
</dbReference>
<dbReference type="InterPro" id="IPR051650">
    <property type="entry name" value="SL_signaling_regulator"/>
</dbReference>
<dbReference type="InterPro" id="IPR027417">
    <property type="entry name" value="P-loop_NTPase"/>
</dbReference>
<proteinExistence type="predicted"/>
<reference evidence="2 3" key="1">
    <citation type="journal article" date="2018" name="Sci. Data">
        <title>The draft genome sequence of cork oak.</title>
        <authorList>
            <person name="Ramos A.M."/>
            <person name="Usie A."/>
            <person name="Barbosa P."/>
            <person name="Barros P.M."/>
            <person name="Capote T."/>
            <person name="Chaves I."/>
            <person name="Simoes F."/>
            <person name="Abreu I."/>
            <person name="Carrasquinho I."/>
            <person name="Faro C."/>
            <person name="Guimaraes J.B."/>
            <person name="Mendonca D."/>
            <person name="Nobrega F."/>
            <person name="Rodrigues L."/>
            <person name="Saibo N.J.M."/>
            <person name="Varela M.C."/>
            <person name="Egas C."/>
            <person name="Matos J."/>
            <person name="Miguel C.M."/>
            <person name="Oliveira M.M."/>
            <person name="Ricardo C.P."/>
            <person name="Goncalves S."/>
        </authorList>
    </citation>
    <scope>NUCLEOTIDE SEQUENCE [LARGE SCALE GENOMIC DNA]</scope>
    <source>
        <strain evidence="3">cv. HL8</strain>
    </source>
</reference>
<dbReference type="PANTHER" id="PTHR43572">
    <property type="entry name" value="CHAPERONE PROTEIN CLPD, CHLOROPLASTIC"/>
    <property type="match status" value="1"/>
</dbReference>
<dbReference type="Gramene" id="rna-CFP56_35544">
    <property type="protein sequence ID" value="cds-POF22003.1"/>
    <property type="gene ID" value="gene-CFP56_35544"/>
</dbReference>
<dbReference type="Pfam" id="PF07724">
    <property type="entry name" value="AAA_2"/>
    <property type="match status" value="1"/>
</dbReference>
<sequence length="136" mass="15094">MEQVCADIWFSFVGPDGLGKKKIALALAEKLHGSQENFMSMDLSSQDGMINLNTIFGQREMNDYDIKFRGKTLVDCLAEELTKKPLSIAFLENVDKADFLAQNSLSQAIQTGKLSDSQGREIIINSTIFMTTSTFS</sequence>
<dbReference type="GO" id="GO:0016887">
    <property type="term" value="F:ATP hydrolysis activity"/>
    <property type="evidence" value="ECO:0007669"/>
    <property type="project" value="InterPro"/>
</dbReference>
<dbReference type="AlphaFoldDB" id="A0AAW0MDJ8"/>
<feature type="domain" description="ATPase AAA-type core" evidence="1">
    <location>
        <begin position="10"/>
        <end position="135"/>
    </location>
</feature>
<dbReference type="InterPro" id="IPR001270">
    <property type="entry name" value="ClpA/B"/>
</dbReference>
<evidence type="ECO:0000313" key="2">
    <source>
        <dbReference type="EMBL" id="KAK7860719.1"/>
    </source>
</evidence>
<organism evidence="2 3">
    <name type="scientific">Quercus suber</name>
    <name type="common">Cork oak</name>
    <dbReference type="NCBI Taxonomy" id="58331"/>
    <lineage>
        <taxon>Eukaryota</taxon>
        <taxon>Viridiplantae</taxon>
        <taxon>Streptophyta</taxon>
        <taxon>Embryophyta</taxon>
        <taxon>Tracheophyta</taxon>
        <taxon>Spermatophyta</taxon>
        <taxon>Magnoliopsida</taxon>
        <taxon>eudicotyledons</taxon>
        <taxon>Gunneridae</taxon>
        <taxon>Pentapetalae</taxon>
        <taxon>rosids</taxon>
        <taxon>fabids</taxon>
        <taxon>Fagales</taxon>
        <taxon>Fagaceae</taxon>
        <taxon>Quercus</taxon>
    </lineage>
</organism>
<dbReference type="EMBL" id="PKMF04000005">
    <property type="protein sequence ID" value="KAK7860719.1"/>
    <property type="molecule type" value="Genomic_DNA"/>
</dbReference>
<protein>
    <submittedName>
        <fullName evidence="2">Protein smax1-like 7</fullName>
    </submittedName>
</protein>
<dbReference type="PRINTS" id="PR00300">
    <property type="entry name" value="CLPPROTEASEA"/>
</dbReference>
<dbReference type="GO" id="GO:0005524">
    <property type="term" value="F:ATP binding"/>
    <property type="evidence" value="ECO:0007669"/>
    <property type="project" value="InterPro"/>
</dbReference>
<evidence type="ECO:0000259" key="1">
    <source>
        <dbReference type="Pfam" id="PF07724"/>
    </source>
</evidence>
<keyword evidence="3" id="KW-1185">Reference proteome</keyword>
<accession>A0AAW0MDJ8</accession>
<comment type="caution">
    <text evidence="2">The sequence shown here is derived from an EMBL/GenBank/DDBJ whole genome shotgun (WGS) entry which is preliminary data.</text>
</comment>